<evidence type="ECO:0000313" key="3">
    <source>
        <dbReference type="Proteomes" id="UP000003009"/>
    </source>
</evidence>
<keyword evidence="1" id="KW-1133">Transmembrane helix</keyword>
<proteinExistence type="predicted"/>
<keyword evidence="3" id="KW-1185">Reference proteome</keyword>
<accession>C4GNB4</accession>
<dbReference type="Proteomes" id="UP000003009">
    <property type="component" value="Unassembled WGS sequence"/>
</dbReference>
<evidence type="ECO:0000313" key="2">
    <source>
        <dbReference type="EMBL" id="EEP66536.1"/>
    </source>
</evidence>
<protein>
    <submittedName>
        <fullName evidence="2">Uncharacterized protein</fullName>
    </submittedName>
</protein>
<sequence>MRLKRFNIKSAVLLALNSTWLNMVAEIIILFLVAHFILELVFMVLLWLG</sequence>
<dbReference type="AlphaFoldDB" id="C4GNB4"/>
<name>C4GNB4_9NEIS</name>
<evidence type="ECO:0000256" key="1">
    <source>
        <dbReference type="SAM" id="Phobius"/>
    </source>
</evidence>
<dbReference type="HOGENOM" id="CLU_3136681_0_0_4"/>
<keyword evidence="1" id="KW-0472">Membrane</keyword>
<dbReference type="STRING" id="629741.GCWU000324_03203"/>
<feature type="transmembrane region" description="Helical" evidence="1">
    <location>
        <begin position="20"/>
        <end position="48"/>
    </location>
</feature>
<keyword evidence="1" id="KW-0812">Transmembrane</keyword>
<comment type="caution">
    <text evidence="2">The sequence shown here is derived from an EMBL/GenBank/DDBJ whole genome shotgun (WGS) entry which is preliminary data.</text>
</comment>
<reference evidence="2" key="1">
    <citation type="submission" date="2009-04" db="EMBL/GenBank/DDBJ databases">
        <authorList>
            <person name="Weinstock G."/>
            <person name="Sodergren E."/>
            <person name="Clifton S."/>
            <person name="Fulton L."/>
            <person name="Fulton B."/>
            <person name="Courtney L."/>
            <person name="Fronick C."/>
            <person name="Harrison M."/>
            <person name="Strong C."/>
            <person name="Farmer C."/>
            <person name="Delahaunty K."/>
            <person name="Markovic C."/>
            <person name="Hall O."/>
            <person name="Minx P."/>
            <person name="Tomlinson C."/>
            <person name="Mitreva M."/>
            <person name="Nelson J."/>
            <person name="Hou S."/>
            <person name="Wollam A."/>
            <person name="Pepin K.H."/>
            <person name="Johnson M."/>
            <person name="Bhonagiri V."/>
            <person name="Nash W.E."/>
            <person name="Warren W."/>
            <person name="Chinwalla A."/>
            <person name="Mardis E.R."/>
            <person name="Wilson R.K."/>
        </authorList>
    </citation>
    <scope>NUCLEOTIDE SEQUENCE [LARGE SCALE GENOMIC DNA]</scope>
    <source>
        <strain evidence="2">ATCC 51147</strain>
    </source>
</reference>
<dbReference type="EMBL" id="ACJW02000009">
    <property type="protein sequence ID" value="EEP66536.1"/>
    <property type="molecule type" value="Genomic_DNA"/>
</dbReference>
<organism evidence="2 3">
    <name type="scientific">Kingella oralis ATCC 51147</name>
    <dbReference type="NCBI Taxonomy" id="629741"/>
    <lineage>
        <taxon>Bacteria</taxon>
        <taxon>Pseudomonadati</taxon>
        <taxon>Pseudomonadota</taxon>
        <taxon>Betaproteobacteria</taxon>
        <taxon>Neisseriales</taxon>
        <taxon>Neisseriaceae</taxon>
        <taxon>Kingella</taxon>
    </lineage>
</organism>
<gene>
    <name evidence="2" type="ORF">GCWU000324_03203</name>
</gene>